<evidence type="ECO:0000313" key="2">
    <source>
        <dbReference type="EMBL" id="VYT96510.1"/>
    </source>
</evidence>
<accession>A0A6N3B3A5</accession>
<dbReference type="Pfam" id="PF25250">
    <property type="entry name" value="DUF7852"/>
    <property type="match status" value="1"/>
</dbReference>
<reference evidence="2" key="1">
    <citation type="submission" date="2019-11" db="EMBL/GenBank/DDBJ databases">
        <authorList>
            <person name="Feng L."/>
        </authorList>
    </citation>
    <scope>NUCLEOTIDE SEQUENCE</scope>
    <source>
        <strain evidence="2">CTertiumLFYP3</strain>
    </source>
</reference>
<feature type="domain" description="DUF7852" evidence="1">
    <location>
        <begin position="271"/>
        <end position="392"/>
    </location>
</feature>
<dbReference type="AlphaFoldDB" id="A0A6N3B3A5"/>
<protein>
    <recommendedName>
        <fullName evidence="1">DUF7852 domain-containing protein</fullName>
    </recommendedName>
</protein>
<dbReference type="EMBL" id="CACRTO010000009">
    <property type="protein sequence ID" value="VYT96510.1"/>
    <property type="molecule type" value="Genomic_DNA"/>
</dbReference>
<evidence type="ECO:0000259" key="1">
    <source>
        <dbReference type="Pfam" id="PF25250"/>
    </source>
</evidence>
<proteinExistence type="predicted"/>
<dbReference type="RefSeq" id="WP_156625652.1">
    <property type="nucleotide sequence ID" value="NZ_CACRTO010000009.1"/>
</dbReference>
<dbReference type="NCBIfam" id="NF045794">
    <property type="entry name" value="CsxC_fam"/>
    <property type="match status" value="1"/>
</dbReference>
<name>A0A6N3B3A5_9CLOT</name>
<dbReference type="InterPro" id="IPR057174">
    <property type="entry name" value="DUF7852"/>
</dbReference>
<gene>
    <name evidence="2" type="ORF">CTLFYP3_01123</name>
</gene>
<dbReference type="InterPro" id="IPR054845">
    <property type="entry name" value="Exosporium_prot_C"/>
</dbReference>
<sequence>MERIYNSRRNFNQLKRRQYDGNPSNQNMYYMYMRRYYEEYIRRQNNQYLYMKNYYEQIIKRQNNKYLTMKNYYEEYIKNQDKYYLYLKNHYEENNRISNDIIENERKYYINNTSQSEILSSFKDVNIKDNNEKVFEENYEEILEENNKEVVKDVEELLYEKKEEFCINDKKEAINEDNKEFIEQRDKEFLKEVNRELLEDNNEDSLKENNKKIIKDDSNFFCENNEKLIKKRSKELLQKNSKELLEEKEEGFLVEEDKASLEDNDEVCLEKSDKEFIEQRDNKFLGKVNKESLDEEYEVVVKERDYENNKITTEGIYINLPVILAEANITISIEDTIKIDGNIKEIKRIKMKVFLTQSHLIPFSASNTEPNTGVLFIKGIIKKDIEYETTNYNDLGKENDFGNMRYCTVEVPFNFTIRINFIRQPIFVENYTISEVRFLRNENQVCEINEDSVIGNDPYEQSFSSTEIFNEKPFVELVKATFLEININKNSIMNQEIDNEEGINKIKEKVIVNLMIRVLQNQQLKVEVEQDLN</sequence>
<organism evidence="2">
    <name type="scientific">Clostridium tertium</name>
    <dbReference type="NCBI Taxonomy" id="1559"/>
    <lineage>
        <taxon>Bacteria</taxon>
        <taxon>Bacillati</taxon>
        <taxon>Bacillota</taxon>
        <taxon>Clostridia</taxon>
        <taxon>Eubacteriales</taxon>
        <taxon>Clostridiaceae</taxon>
        <taxon>Clostridium</taxon>
    </lineage>
</organism>